<accession>A0A1W2LH60</accession>
<reference evidence="2 3" key="1">
    <citation type="submission" date="2016-12" db="EMBL/GenBank/DDBJ databases">
        <title>Amycolatopsis keratiniphila subsp. keratiniphila genome sequencing and assembly.</title>
        <authorList>
            <person name="Mayilraj S."/>
            <person name="Kaur N."/>
        </authorList>
    </citation>
    <scope>NUCLEOTIDE SEQUENCE [LARGE SCALE GENOMIC DNA]</scope>
    <source>
        <strain evidence="2 3">DSM 44409</strain>
    </source>
</reference>
<evidence type="ECO:0000256" key="1">
    <source>
        <dbReference type="SAM" id="MobiDB-lite"/>
    </source>
</evidence>
<dbReference type="EMBL" id="LQMT02000042">
    <property type="protein sequence ID" value="ONF62198.1"/>
    <property type="molecule type" value="Genomic_DNA"/>
</dbReference>
<evidence type="ECO:0000313" key="3">
    <source>
        <dbReference type="Proteomes" id="UP000076660"/>
    </source>
</evidence>
<feature type="region of interest" description="Disordered" evidence="1">
    <location>
        <begin position="51"/>
        <end position="83"/>
    </location>
</feature>
<name>A0A1W2LH60_9PSEU</name>
<organism evidence="2 3">
    <name type="scientific">Amycolatopsis keratiniphila subsp. keratiniphila</name>
    <dbReference type="NCBI Taxonomy" id="227715"/>
    <lineage>
        <taxon>Bacteria</taxon>
        <taxon>Bacillati</taxon>
        <taxon>Actinomycetota</taxon>
        <taxon>Actinomycetes</taxon>
        <taxon>Pseudonocardiales</taxon>
        <taxon>Pseudonocardiaceae</taxon>
        <taxon>Amycolatopsis</taxon>
        <taxon>Amycolatopsis japonica group</taxon>
    </lineage>
</organism>
<proteinExistence type="predicted"/>
<sequence length="133" mass="14172">MCFRPGIIMAAATTIHGSGVACARLTKSRQTAFVVTQLVCRLSSSTRTSSMGFISAGRPQPSAAQSRVSARGPDANARNRRSITSKSDGEYVIVGLSISAEISLPKSPQPASYAKDSLHRVTCRFLQSENLQV</sequence>
<gene>
    <name evidence="2" type="ORF">AVR91_0238150</name>
</gene>
<dbReference type="PROSITE" id="PS51257">
    <property type="entry name" value="PROKAR_LIPOPROTEIN"/>
    <property type="match status" value="1"/>
</dbReference>
<dbReference type="AlphaFoldDB" id="A0A1W2LH60"/>
<evidence type="ECO:0000313" key="2">
    <source>
        <dbReference type="EMBL" id="ONF62198.1"/>
    </source>
</evidence>
<comment type="caution">
    <text evidence="2">The sequence shown here is derived from an EMBL/GenBank/DDBJ whole genome shotgun (WGS) entry which is preliminary data.</text>
</comment>
<dbReference type="Proteomes" id="UP000076660">
    <property type="component" value="Unassembled WGS sequence"/>
</dbReference>
<protein>
    <submittedName>
        <fullName evidence="2">Uncharacterized protein</fullName>
    </submittedName>
</protein>